<dbReference type="InterPro" id="IPR002048">
    <property type="entry name" value="EF_hand_dom"/>
</dbReference>
<sequence>MAVLLVAGCGPSAEEKAETNAAVQNFTPPFVMSRLDYGGVVERRFRRLDRNDDDKLVASELSPRLAPRFAEIDANGDGGISNEEWSKWMLARFDHQDENRDGTVTSAEREKARAQREMDLPTPAEEPATNAAGAAK</sequence>
<protein>
    <recommendedName>
        <fullName evidence="2">EF-hand domain-containing protein</fullName>
    </recommendedName>
</protein>
<gene>
    <name evidence="3" type="ORF">HBH26_04640</name>
</gene>
<evidence type="ECO:0000313" key="3">
    <source>
        <dbReference type="EMBL" id="NJR77903.1"/>
    </source>
</evidence>
<dbReference type="Pfam" id="PF13202">
    <property type="entry name" value="EF-hand_5"/>
    <property type="match status" value="1"/>
</dbReference>
<feature type="compositionally biased region" description="Basic and acidic residues" evidence="1">
    <location>
        <begin position="96"/>
        <end position="119"/>
    </location>
</feature>
<feature type="domain" description="EF-hand" evidence="2">
    <location>
        <begin position="69"/>
        <end position="95"/>
    </location>
</feature>
<dbReference type="PROSITE" id="PS50222">
    <property type="entry name" value="EF_HAND_2"/>
    <property type="match status" value="1"/>
</dbReference>
<dbReference type="Proteomes" id="UP000732399">
    <property type="component" value="Unassembled WGS sequence"/>
</dbReference>
<evidence type="ECO:0000256" key="1">
    <source>
        <dbReference type="SAM" id="MobiDB-lite"/>
    </source>
</evidence>
<comment type="caution">
    <text evidence="3">The sequence shown here is derived from an EMBL/GenBank/DDBJ whole genome shotgun (WGS) entry which is preliminary data.</text>
</comment>
<keyword evidence="4" id="KW-1185">Reference proteome</keyword>
<name>A0ABX1CLV0_9SPHN</name>
<feature type="compositionally biased region" description="Low complexity" evidence="1">
    <location>
        <begin position="121"/>
        <end position="136"/>
    </location>
</feature>
<dbReference type="Gene3D" id="1.10.238.10">
    <property type="entry name" value="EF-hand"/>
    <property type="match status" value="1"/>
</dbReference>
<proteinExistence type="predicted"/>
<evidence type="ECO:0000259" key="2">
    <source>
        <dbReference type="PROSITE" id="PS50222"/>
    </source>
</evidence>
<dbReference type="RefSeq" id="WP_168133405.1">
    <property type="nucleotide sequence ID" value="NZ_JAAVJH010000002.1"/>
</dbReference>
<reference evidence="3 4" key="1">
    <citation type="submission" date="2020-03" db="EMBL/GenBank/DDBJ databases">
        <authorList>
            <person name="Wang L."/>
            <person name="He N."/>
            <person name="Li Y."/>
            <person name="Fang Y."/>
            <person name="Zhang F."/>
        </authorList>
    </citation>
    <scope>NUCLEOTIDE SEQUENCE [LARGE SCALE GENOMIC DNA]</scope>
    <source>
        <strain evidence="3 4">36D10-4-7</strain>
    </source>
</reference>
<organism evidence="3 4">
    <name type="scientific">Sphingomonas corticis</name>
    <dbReference type="NCBI Taxonomy" id="2722791"/>
    <lineage>
        <taxon>Bacteria</taxon>
        <taxon>Pseudomonadati</taxon>
        <taxon>Pseudomonadota</taxon>
        <taxon>Alphaproteobacteria</taxon>
        <taxon>Sphingomonadales</taxon>
        <taxon>Sphingomonadaceae</taxon>
        <taxon>Sphingomonas</taxon>
    </lineage>
</organism>
<dbReference type="SUPFAM" id="SSF47473">
    <property type="entry name" value="EF-hand"/>
    <property type="match status" value="1"/>
</dbReference>
<accession>A0ABX1CLV0</accession>
<evidence type="ECO:0000313" key="4">
    <source>
        <dbReference type="Proteomes" id="UP000732399"/>
    </source>
</evidence>
<dbReference type="EMBL" id="JAAVJH010000002">
    <property type="protein sequence ID" value="NJR77903.1"/>
    <property type="molecule type" value="Genomic_DNA"/>
</dbReference>
<feature type="region of interest" description="Disordered" evidence="1">
    <location>
        <begin position="96"/>
        <end position="136"/>
    </location>
</feature>
<dbReference type="InterPro" id="IPR011992">
    <property type="entry name" value="EF-hand-dom_pair"/>
</dbReference>